<evidence type="ECO:0000313" key="2">
    <source>
        <dbReference type="Proteomes" id="UP000720189"/>
    </source>
</evidence>
<dbReference type="AlphaFoldDB" id="A0A9P9GKE7"/>
<dbReference type="RefSeq" id="XP_046046295.1">
    <property type="nucleotide sequence ID" value="XM_046193415.1"/>
</dbReference>
<reference evidence="1" key="1">
    <citation type="journal article" date="2021" name="Nat. Commun.">
        <title>Genetic determinants of endophytism in the Arabidopsis root mycobiome.</title>
        <authorList>
            <person name="Mesny F."/>
            <person name="Miyauchi S."/>
            <person name="Thiergart T."/>
            <person name="Pickel B."/>
            <person name="Atanasova L."/>
            <person name="Karlsson M."/>
            <person name="Huettel B."/>
            <person name="Barry K.W."/>
            <person name="Haridas S."/>
            <person name="Chen C."/>
            <person name="Bauer D."/>
            <person name="Andreopoulos W."/>
            <person name="Pangilinan J."/>
            <person name="LaButti K."/>
            <person name="Riley R."/>
            <person name="Lipzen A."/>
            <person name="Clum A."/>
            <person name="Drula E."/>
            <person name="Henrissat B."/>
            <person name="Kohler A."/>
            <person name="Grigoriev I.V."/>
            <person name="Martin F.M."/>
            <person name="Hacquard S."/>
        </authorList>
    </citation>
    <scope>NUCLEOTIDE SEQUENCE</scope>
    <source>
        <strain evidence="1">MPI-CAGE-AT-0023</strain>
    </source>
</reference>
<name>A0A9P9GKE7_FUSRE</name>
<dbReference type="Proteomes" id="UP000720189">
    <property type="component" value="Unassembled WGS sequence"/>
</dbReference>
<dbReference type="PANTHER" id="PTHR33112">
    <property type="entry name" value="DOMAIN PROTEIN, PUTATIVE-RELATED"/>
    <property type="match status" value="1"/>
</dbReference>
<keyword evidence="2" id="KW-1185">Reference proteome</keyword>
<proteinExistence type="predicted"/>
<dbReference type="OrthoDB" id="5095198at2759"/>
<dbReference type="PANTHER" id="PTHR33112:SF16">
    <property type="entry name" value="HETEROKARYON INCOMPATIBILITY DOMAIN-CONTAINING PROTEIN"/>
    <property type="match status" value="1"/>
</dbReference>
<dbReference type="EMBL" id="JAGMUX010000013">
    <property type="protein sequence ID" value="KAH7240781.1"/>
    <property type="molecule type" value="Genomic_DNA"/>
</dbReference>
<evidence type="ECO:0000313" key="1">
    <source>
        <dbReference type="EMBL" id="KAH7240781.1"/>
    </source>
</evidence>
<organism evidence="1 2">
    <name type="scientific">Fusarium redolens</name>
    <dbReference type="NCBI Taxonomy" id="48865"/>
    <lineage>
        <taxon>Eukaryota</taxon>
        <taxon>Fungi</taxon>
        <taxon>Dikarya</taxon>
        <taxon>Ascomycota</taxon>
        <taxon>Pezizomycotina</taxon>
        <taxon>Sordariomycetes</taxon>
        <taxon>Hypocreomycetidae</taxon>
        <taxon>Hypocreales</taxon>
        <taxon>Nectriaceae</taxon>
        <taxon>Fusarium</taxon>
        <taxon>Fusarium redolens species complex</taxon>
    </lineage>
</organism>
<gene>
    <name evidence="1" type="ORF">BKA55DRAFT_575753</name>
</gene>
<sequence>MHLSFSSDRLAAIQGIAGLLSKRHGVDCFASVFRSQCAEHLLWRSEDPQSSPDTSDNFPTWSWVSSKGAIDFMTVALGAWGSWMENLEPFPSSWQEKGLARIANKKLCFLAPLLRLDMLGPEDADSEDTEPRPGLHCILLGPGSPVELRRTCNLFLDSLASSASLKRRAFLLFLRCRFYDTTPHEGLVVQMVEGDCKRSLQVVEKSYQRVGYFCIDQVGHRLDKAPDLKEWVAKVVLV</sequence>
<accession>A0A9P9GKE7</accession>
<protein>
    <submittedName>
        <fullName evidence="1">Uncharacterized protein</fullName>
    </submittedName>
</protein>
<dbReference type="GeneID" id="70223369"/>
<comment type="caution">
    <text evidence="1">The sequence shown here is derived from an EMBL/GenBank/DDBJ whole genome shotgun (WGS) entry which is preliminary data.</text>
</comment>